<reference evidence="1 2" key="2">
    <citation type="submission" date="2019-09" db="EMBL/GenBank/DDBJ databases">
        <authorList>
            <person name="Jin C."/>
        </authorList>
    </citation>
    <scope>NUCLEOTIDE SEQUENCE [LARGE SCALE GENOMIC DNA]</scope>
    <source>
        <strain evidence="1 2">BN130099</strain>
    </source>
</reference>
<dbReference type="Proteomes" id="UP000325003">
    <property type="component" value="Unassembled WGS sequence"/>
</dbReference>
<dbReference type="RefSeq" id="WP_149726727.1">
    <property type="nucleotide sequence ID" value="NZ_VUJV01000001.1"/>
</dbReference>
<dbReference type="AlphaFoldDB" id="A0A5B1LNU2"/>
<gene>
    <name evidence="1" type="ORF">F0U44_02845</name>
</gene>
<evidence type="ECO:0000313" key="1">
    <source>
        <dbReference type="EMBL" id="KAA1421267.1"/>
    </source>
</evidence>
<name>A0A5B1LNU2_9ACTN</name>
<keyword evidence="2" id="KW-1185">Reference proteome</keyword>
<evidence type="ECO:0000313" key="2">
    <source>
        <dbReference type="Proteomes" id="UP000325003"/>
    </source>
</evidence>
<organism evidence="1 2">
    <name type="scientific">Nocardioides humilatus</name>
    <dbReference type="NCBI Taxonomy" id="2607660"/>
    <lineage>
        <taxon>Bacteria</taxon>
        <taxon>Bacillati</taxon>
        <taxon>Actinomycetota</taxon>
        <taxon>Actinomycetes</taxon>
        <taxon>Propionibacteriales</taxon>
        <taxon>Nocardioidaceae</taxon>
        <taxon>Nocardioides</taxon>
    </lineage>
</organism>
<proteinExistence type="predicted"/>
<comment type="caution">
    <text evidence="1">The sequence shown here is derived from an EMBL/GenBank/DDBJ whole genome shotgun (WGS) entry which is preliminary data.</text>
</comment>
<sequence length="209" mass="21961">MTDLVATRRSLHGAAELLLAGPQHARSGTIRLIPCADGFATTTEPAASIVRGSLVHDGRTVPLDGRTIAEAAAAVGLTPCSLDDLYQDSTGIGLDERLVIDDEAAAEIAAAFALGHDALQAFHPGETPVLWPEHFDLGITVDEVNYGVSPGDGFLAVPYAYVGPWTPLEGAFWNAPFGAARPLSDLTDLPDLAAWFAEGADLTTKETNR</sequence>
<accession>A0A5B1LNU2</accession>
<protein>
    <submittedName>
        <fullName evidence="1">Uncharacterized protein</fullName>
    </submittedName>
</protein>
<reference evidence="1 2" key="1">
    <citation type="submission" date="2019-09" db="EMBL/GenBank/DDBJ databases">
        <title>Nocardioides panacisoli sp. nov., isolated from the soil of a ginseng field.</title>
        <authorList>
            <person name="Cho C."/>
        </authorList>
    </citation>
    <scope>NUCLEOTIDE SEQUENCE [LARGE SCALE GENOMIC DNA]</scope>
    <source>
        <strain evidence="1 2">BN130099</strain>
    </source>
</reference>
<dbReference type="EMBL" id="VUJV01000001">
    <property type="protein sequence ID" value="KAA1421267.1"/>
    <property type="molecule type" value="Genomic_DNA"/>
</dbReference>